<accession>A0A382AZM7</accession>
<keyword evidence="1" id="KW-0812">Transmembrane</keyword>
<dbReference type="AlphaFoldDB" id="A0A382AZM7"/>
<keyword evidence="1" id="KW-0472">Membrane</keyword>
<name>A0A382AZM7_9ZZZZ</name>
<feature type="transmembrane region" description="Helical" evidence="1">
    <location>
        <begin position="38"/>
        <end position="63"/>
    </location>
</feature>
<feature type="transmembrane region" description="Helical" evidence="1">
    <location>
        <begin position="75"/>
        <end position="95"/>
    </location>
</feature>
<sequence>MPLFKEKFKLTLLVLLLLFPMWSELIISISDTSRKLEYALGLGILFLTALAYLFIMYSTYPLIHSVERAQNLVSFLRYVHSISLPMLILGMGLLTPAFQSLPKKLQSVLPFGRHTLLYGIGLILLLAFETPYLKPLYTNASIENYPNSLALQWRKETDNITSQIKQTIGASKLWVHLPIPDNGFLATALRYQMTPVRSTVNRDPEFLKKPGGELTKIRDDYDFLWFPVNNQETSTHFQKKFGTIKSRLLKVIKKEDHISISGVPISP</sequence>
<dbReference type="EMBL" id="UINC01027564">
    <property type="protein sequence ID" value="SVB07016.1"/>
    <property type="molecule type" value="Genomic_DNA"/>
</dbReference>
<evidence type="ECO:0000256" key="1">
    <source>
        <dbReference type="SAM" id="Phobius"/>
    </source>
</evidence>
<feature type="transmembrane region" description="Helical" evidence="1">
    <location>
        <begin position="115"/>
        <end position="133"/>
    </location>
</feature>
<proteinExistence type="predicted"/>
<keyword evidence="1" id="KW-1133">Transmembrane helix</keyword>
<evidence type="ECO:0000313" key="2">
    <source>
        <dbReference type="EMBL" id="SVB07016.1"/>
    </source>
</evidence>
<gene>
    <name evidence="2" type="ORF">METZ01_LOCUS159870</name>
</gene>
<organism evidence="2">
    <name type="scientific">marine metagenome</name>
    <dbReference type="NCBI Taxonomy" id="408172"/>
    <lineage>
        <taxon>unclassified sequences</taxon>
        <taxon>metagenomes</taxon>
        <taxon>ecological metagenomes</taxon>
    </lineage>
</organism>
<reference evidence="2" key="1">
    <citation type="submission" date="2018-05" db="EMBL/GenBank/DDBJ databases">
        <authorList>
            <person name="Lanie J.A."/>
            <person name="Ng W.-L."/>
            <person name="Kazmierczak K.M."/>
            <person name="Andrzejewski T.M."/>
            <person name="Davidsen T.M."/>
            <person name="Wayne K.J."/>
            <person name="Tettelin H."/>
            <person name="Glass J.I."/>
            <person name="Rusch D."/>
            <person name="Podicherti R."/>
            <person name="Tsui H.-C.T."/>
            <person name="Winkler M.E."/>
        </authorList>
    </citation>
    <scope>NUCLEOTIDE SEQUENCE</scope>
</reference>
<protein>
    <submittedName>
        <fullName evidence="2">Uncharacterized protein</fullName>
    </submittedName>
</protein>